<dbReference type="SUPFAM" id="SSF53335">
    <property type="entry name" value="S-adenosyl-L-methionine-dependent methyltransferases"/>
    <property type="match status" value="1"/>
</dbReference>
<feature type="domain" description="THUMP-like" evidence="1">
    <location>
        <begin position="322"/>
        <end position="391"/>
    </location>
</feature>
<comment type="caution">
    <text evidence="3">The sequence shown here is derived from an EMBL/GenBank/DDBJ whole genome shotgun (WGS) entry which is preliminary data.</text>
</comment>
<dbReference type="Gene3D" id="1.10.10.1110">
    <property type="entry name" value="Methyltransferase PG1098, N-terminal domain"/>
    <property type="match status" value="1"/>
</dbReference>
<protein>
    <submittedName>
        <fullName evidence="3">Class I SAM-dependent methyltransferase</fullName>
    </submittedName>
</protein>
<accession>A0ABW0C5F2</accession>
<dbReference type="EMBL" id="JBHSLA010000002">
    <property type="protein sequence ID" value="MFC5195232.1"/>
    <property type="molecule type" value="Genomic_DNA"/>
</dbReference>
<dbReference type="Proteomes" id="UP001596162">
    <property type="component" value="Unassembled WGS sequence"/>
</dbReference>
<dbReference type="GO" id="GO:0008168">
    <property type="term" value="F:methyltransferase activity"/>
    <property type="evidence" value="ECO:0007669"/>
    <property type="project" value="UniProtKB-KW"/>
</dbReference>
<keyword evidence="3" id="KW-0808">Transferase</keyword>
<evidence type="ECO:0000259" key="2">
    <source>
        <dbReference type="Pfam" id="PF22013"/>
    </source>
</evidence>
<dbReference type="RefSeq" id="WP_376859898.1">
    <property type="nucleotide sequence ID" value="NZ_JBHSLA010000002.1"/>
</dbReference>
<dbReference type="Pfam" id="PF18096">
    <property type="entry name" value="Thump_like"/>
    <property type="match status" value="1"/>
</dbReference>
<sequence>MNVAILNTENQEFIDAHLESDSTKLLFGKAPHPSATIKELVAQIEAKKRSKTKLPTWFKTPFIYYPNKLNIEQTSSETTAQYKASLVSGENLLDITGGFGVDCFYFAKTMQQVIHCEINNNLSEIVTYNFKQLQVTNIQTISEDGIGYLKSQKTRFDWIYIDPSRRHDSKGKVFFLKDCLPSVPDHLDDVFKHTNNLLIKTAPLLDISSGIQELQAVKEIHVVALNNEVKELLWILENGYEGATAIKTINLNKHQNQTFNFQLNQETLAQATYSLPKQYLYEPNAAILKSGAFNSVSHQLQLDKLHQHTHLYTSNDLVHFPGRSFQIVEIVPYNKKAVKKLGITQANITTRNFPDAVANIRKKLKIADGGDIYLFFATNMQEERIGIICKKVEYLKA</sequence>
<evidence type="ECO:0000259" key="1">
    <source>
        <dbReference type="Pfam" id="PF18096"/>
    </source>
</evidence>
<keyword evidence="4" id="KW-1185">Reference proteome</keyword>
<dbReference type="InterPro" id="IPR029063">
    <property type="entry name" value="SAM-dependent_MTases_sf"/>
</dbReference>
<reference evidence="4" key="1">
    <citation type="journal article" date="2019" name="Int. J. Syst. Evol. Microbiol.">
        <title>The Global Catalogue of Microorganisms (GCM) 10K type strain sequencing project: providing services to taxonomists for standard genome sequencing and annotation.</title>
        <authorList>
            <consortium name="The Broad Institute Genomics Platform"/>
            <consortium name="The Broad Institute Genome Sequencing Center for Infectious Disease"/>
            <person name="Wu L."/>
            <person name="Ma J."/>
        </authorList>
    </citation>
    <scope>NUCLEOTIDE SEQUENCE [LARGE SCALE GENOMIC DNA]</scope>
    <source>
        <strain evidence="4">JCM 17978</strain>
    </source>
</reference>
<dbReference type="Gene3D" id="3.40.50.150">
    <property type="entry name" value="Vaccinia Virus protein VP39"/>
    <property type="match status" value="1"/>
</dbReference>
<dbReference type="Pfam" id="PF22013">
    <property type="entry name" value="PG_1098_Fer"/>
    <property type="match status" value="1"/>
</dbReference>
<organism evidence="3 4">
    <name type="scientific">Bizionia hallyeonensis</name>
    <dbReference type="NCBI Taxonomy" id="1123757"/>
    <lineage>
        <taxon>Bacteria</taxon>
        <taxon>Pseudomonadati</taxon>
        <taxon>Bacteroidota</taxon>
        <taxon>Flavobacteriia</taxon>
        <taxon>Flavobacteriales</taxon>
        <taxon>Flavobacteriaceae</taxon>
        <taxon>Bizionia</taxon>
    </lineage>
</organism>
<dbReference type="InterPro" id="IPR054168">
    <property type="entry name" value="PG_1098_Fer"/>
</dbReference>
<dbReference type="GO" id="GO:0032259">
    <property type="term" value="P:methylation"/>
    <property type="evidence" value="ECO:0007669"/>
    <property type="project" value="UniProtKB-KW"/>
</dbReference>
<dbReference type="InterPro" id="IPR041497">
    <property type="entry name" value="Thump-like"/>
</dbReference>
<proteinExistence type="predicted"/>
<evidence type="ECO:0000313" key="3">
    <source>
        <dbReference type="EMBL" id="MFC5195232.1"/>
    </source>
</evidence>
<name>A0ABW0C5F2_9FLAO</name>
<keyword evidence="3" id="KW-0489">Methyltransferase</keyword>
<evidence type="ECO:0000313" key="4">
    <source>
        <dbReference type="Proteomes" id="UP001596162"/>
    </source>
</evidence>
<feature type="domain" description="PG-1098 ferredoxin-like" evidence="2">
    <location>
        <begin position="279"/>
        <end position="321"/>
    </location>
</feature>
<gene>
    <name evidence="3" type="ORF">ACFPH8_07790</name>
</gene>